<dbReference type="Pfam" id="PF00990">
    <property type="entry name" value="GGDEF"/>
    <property type="match status" value="1"/>
</dbReference>
<organism evidence="8 9">
    <name type="scientific">Blautia obeum</name>
    <dbReference type="NCBI Taxonomy" id="40520"/>
    <lineage>
        <taxon>Bacteria</taxon>
        <taxon>Bacillati</taxon>
        <taxon>Bacillota</taxon>
        <taxon>Clostridia</taxon>
        <taxon>Lachnospirales</taxon>
        <taxon>Lachnospiraceae</taxon>
        <taxon>Blautia</taxon>
    </lineage>
</organism>
<accession>A0A414JAG0</accession>
<evidence type="ECO:0000313" key="8">
    <source>
        <dbReference type="EMBL" id="RHE41419.1"/>
    </source>
</evidence>
<dbReference type="Pfam" id="PF02743">
    <property type="entry name" value="dCache_1"/>
    <property type="match status" value="1"/>
</dbReference>
<dbReference type="SUPFAM" id="SSF55073">
    <property type="entry name" value="Nucleotide cyclase"/>
    <property type="match status" value="1"/>
</dbReference>
<comment type="caution">
    <text evidence="8">The sequence shown here is derived from an EMBL/GenBank/DDBJ whole genome shotgun (WGS) entry which is preliminary data.</text>
</comment>
<dbReference type="SUPFAM" id="SSF103190">
    <property type="entry name" value="Sensory domain-like"/>
    <property type="match status" value="1"/>
</dbReference>
<dbReference type="InterPro" id="IPR029787">
    <property type="entry name" value="Nucleotide_cyclase"/>
</dbReference>
<evidence type="ECO:0000256" key="4">
    <source>
        <dbReference type="ARBA" id="ARBA00022989"/>
    </source>
</evidence>
<dbReference type="InterPro" id="IPR043128">
    <property type="entry name" value="Rev_trsase/Diguanyl_cyclase"/>
</dbReference>
<keyword evidence="5 6" id="KW-0472">Membrane</keyword>
<feature type="domain" description="GGDEF" evidence="7">
    <location>
        <begin position="354"/>
        <end position="487"/>
    </location>
</feature>
<comment type="subcellular location">
    <subcellularLocation>
        <location evidence="1">Cell membrane</location>
        <topology evidence="1">Multi-pass membrane protein</topology>
    </subcellularLocation>
</comment>
<dbReference type="Proteomes" id="UP000283745">
    <property type="component" value="Unassembled WGS sequence"/>
</dbReference>
<keyword evidence="2" id="KW-1003">Cell membrane</keyword>
<evidence type="ECO:0000256" key="5">
    <source>
        <dbReference type="ARBA" id="ARBA00023136"/>
    </source>
</evidence>
<dbReference type="InterPro" id="IPR000160">
    <property type="entry name" value="GGDEF_dom"/>
</dbReference>
<dbReference type="GO" id="GO:0052621">
    <property type="term" value="F:diguanylate cyclase activity"/>
    <property type="evidence" value="ECO:0007669"/>
    <property type="project" value="TreeGrafter"/>
</dbReference>
<feature type="transmembrane region" description="Helical" evidence="6">
    <location>
        <begin position="12"/>
        <end position="31"/>
    </location>
</feature>
<dbReference type="PROSITE" id="PS50887">
    <property type="entry name" value="GGDEF"/>
    <property type="match status" value="1"/>
</dbReference>
<evidence type="ECO:0000256" key="2">
    <source>
        <dbReference type="ARBA" id="ARBA00022475"/>
    </source>
</evidence>
<gene>
    <name evidence="8" type="ORF">DW740_03745</name>
</gene>
<dbReference type="FunFam" id="3.30.70.270:FF:000001">
    <property type="entry name" value="Diguanylate cyclase domain protein"/>
    <property type="match status" value="1"/>
</dbReference>
<proteinExistence type="predicted"/>
<name>A0A414JAG0_9FIRM</name>
<evidence type="ECO:0000259" key="7">
    <source>
        <dbReference type="PROSITE" id="PS50887"/>
    </source>
</evidence>
<dbReference type="SMART" id="SM00267">
    <property type="entry name" value="GGDEF"/>
    <property type="match status" value="1"/>
</dbReference>
<reference evidence="8 9" key="1">
    <citation type="submission" date="2018-08" db="EMBL/GenBank/DDBJ databases">
        <title>A genome reference for cultivated species of the human gut microbiota.</title>
        <authorList>
            <person name="Zou Y."/>
            <person name="Xue W."/>
            <person name="Luo G."/>
        </authorList>
    </citation>
    <scope>NUCLEOTIDE SEQUENCE [LARGE SCALE GENOMIC DNA]</scope>
    <source>
        <strain evidence="8 9">AM28-23</strain>
    </source>
</reference>
<dbReference type="InterPro" id="IPR029151">
    <property type="entry name" value="Sensor-like_sf"/>
</dbReference>
<dbReference type="InterPro" id="IPR050469">
    <property type="entry name" value="Diguanylate_Cyclase"/>
</dbReference>
<feature type="transmembrane region" description="Helical" evidence="6">
    <location>
        <begin position="295"/>
        <end position="312"/>
    </location>
</feature>
<evidence type="ECO:0000313" key="9">
    <source>
        <dbReference type="Proteomes" id="UP000283745"/>
    </source>
</evidence>
<dbReference type="GO" id="GO:0005886">
    <property type="term" value="C:plasma membrane"/>
    <property type="evidence" value="ECO:0007669"/>
    <property type="project" value="UniProtKB-SubCell"/>
</dbReference>
<protein>
    <submittedName>
        <fullName evidence="8">Sensor domain-containing diguanylate cyclase</fullName>
    </submittedName>
</protein>
<dbReference type="NCBIfam" id="TIGR00254">
    <property type="entry name" value="GGDEF"/>
    <property type="match status" value="1"/>
</dbReference>
<dbReference type="Gene3D" id="3.30.450.20">
    <property type="entry name" value="PAS domain"/>
    <property type="match status" value="1"/>
</dbReference>
<keyword evidence="4 6" id="KW-1133">Transmembrane helix</keyword>
<dbReference type="Gene3D" id="3.30.70.270">
    <property type="match status" value="1"/>
</dbReference>
<dbReference type="CDD" id="cd01949">
    <property type="entry name" value="GGDEF"/>
    <property type="match status" value="1"/>
</dbReference>
<dbReference type="AlphaFoldDB" id="A0A414JAG0"/>
<keyword evidence="3 6" id="KW-0812">Transmembrane</keyword>
<evidence type="ECO:0000256" key="6">
    <source>
        <dbReference type="SAM" id="Phobius"/>
    </source>
</evidence>
<evidence type="ECO:0000256" key="1">
    <source>
        <dbReference type="ARBA" id="ARBA00004651"/>
    </source>
</evidence>
<evidence type="ECO:0000256" key="3">
    <source>
        <dbReference type="ARBA" id="ARBA00022692"/>
    </source>
</evidence>
<dbReference type="RefSeq" id="WP_118050156.1">
    <property type="nucleotide sequence ID" value="NZ_CABJFK010000002.1"/>
</dbReference>
<sequence length="488" mass="55111">MKKKLNHAFNYITAILIFICAMTVSLSIFLVKVQNSIDTNSQNIMTSTVSHQSNHVLSILQIHYGFLNSIADKMGKSSELLSDENMELLVSMAENTDFERTALIETDGTAHYDNGAEKNVAQRRYFQEAIQGNETLSDPLESSVDKETRVILGIPVYQNGNVIAVLGGSYNVTALSRMLFNDVFDNSGYSLIVNQNGEIIAYDGDPAYHKITYGDNFFKFYERKNLLSNATLQNVRQDFQNGTNGTVKLRTASDSATAQYLSYTRLGMNDWMICYVIPVADAQESYDFIKTNESILLGVFLILVLLLVFYIIRANRKQNEELIRTAELDGLTGAYNKRATEAHINKILTQMPDEKGTFVILDVDKFKDVNDRYGHAVGDTVLHELAKTFFRHFRKDDIIGRIGGDEFVIYMRNTESKEIASARVKKLIENVRSLPFEEMKRNHVTISVGIAFVPEAGNCYMDLYKNADTALYEAKQNGRDGYHVYMGT</sequence>
<dbReference type="EMBL" id="QSKF01000002">
    <property type="protein sequence ID" value="RHE41419.1"/>
    <property type="molecule type" value="Genomic_DNA"/>
</dbReference>
<dbReference type="InterPro" id="IPR033479">
    <property type="entry name" value="dCache_1"/>
</dbReference>
<dbReference type="PANTHER" id="PTHR45138:SF9">
    <property type="entry name" value="DIGUANYLATE CYCLASE DGCM-RELATED"/>
    <property type="match status" value="1"/>
</dbReference>
<dbReference type="PANTHER" id="PTHR45138">
    <property type="entry name" value="REGULATORY COMPONENTS OF SENSORY TRANSDUCTION SYSTEM"/>
    <property type="match status" value="1"/>
</dbReference>